<accession>A0A1T4ZUD2</accession>
<evidence type="ECO:0000313" key="3">
    <source>
        <dbReference type="EMBL" id="SKB26394.1"/>
    </source>
</evidence>
<dbReference type="OrthoDB" id="9810755at2"/>
<protein>
    <submittedName>
        <fullName evidence="3">Predicted oxidoreductase, contains short-chain dehydrogenase (SDR) and DUF2520 domains</fullName>
    </submittedName>
</protein>
<dbReference type="Pfam" id="PF10728">
    <property type="entry name" value="DUF2520"/>
    <property type="match status" value="1"/>
</dbReference>
<dbReference type="EMBL" id="FUYS01000001">
    <property type="protein sequence ID" value="SKB26394.1"/>
    <property type="molecule type" value="Genomic_DNA"/>
</dbReference>
<dbReference type="PANTHER" id="PTHR40459:SF1">
    <property type="entry name" value="CONSERVED HYPOTHETICAL ALANINE AND LEUCINE RICH PROTEIN"/>
    <property type="match status" value="1"/>
</dbReference>
<dbReference type="Pfam" id="PF03807">
    <property type="entry name" value="F420_oxidored"/>
    <property type="match status" value="1"/>
</dbReference>
<sequence>MNIVLLGSGNVATHLGRALVDAGHRITQVYSPTQAHAMVLADAVNARAIDDLAVVEPNADVYVIAVKDDAIAQVAAQLPPSSNGIVVHTAGSVAMEVFAGHAERYGVVYPVQTFSKAKAVDFSAVPVAVEASDPATYTALARLGESLSTRVFPCDSGQRLSLHVAAVFACNFANHLYAIGAGILREHGLDFGLIRPLILETAEKVMMHEPEDVQTGPAVRNDIGTMQRHLALLDGQPDLAELYRKLSERIGRQSALKT</sequence>
<evidence type="ECO:0000259" key="1">
    <source>
        <dbReference type="Pfam" id="PF03807"/>
    </source>
</evidence>
<feature type="domain" description="DUF2520" evidence="2">
    <location>
        <begin position="125"/>
        <end position="250"/>
    </location>
</feature>
<dbReference type="InterPro" id="IPR037108">
    <property type="entry name" value="TM1727-like_C_sf"/>
</dbReference>
<dbReference type="RefSeq" id="WP_079714857.1">
    <property type="nucleotide sequence ID" value="NZ_FUYS01000001.1"/>
</dbReference>
<keyword evidence="4" id="KW-1185">Reference proteome</keyword>
<dbReference type="InterPro" id="IPR008927">
    <property type="entry name" value="6-PGluconate_DH-like_C_sf"/>
</dbReference>
<dbReference type="SUPFAM" id="SSF48179">
    <property type="entry name" value="6-phosphogluconate dehydrogenase C-terminal domain-like"/>
    <property type="match status" value="1"/>
</dbReference>
<dbReference type="SUPFAM" id="SSF51735">
    <property type="entry name" value="NAD(P)-binding Rossmann-fold domains"/>
    <property type="match status" value="1"/>
</dbReference>
<dbReference type="Gene3D" id="3.40.50.720">
    <property type="entry name" value="NAD(P)-binding Rossmann-like Domain"/>
    <property type="match status" value="1"/>
</dbReference>
<evidence type="ECO:0000259" key="2">
    <source>
        <dbReference type="Pfam" id="PF10728"/>
    </source>
</evidence>
<reference evidence="3 4" key="1">
    <citation type="submission" date="2017-02" db="EMBL/GenBank/DDBJ databases">
        <authorList>
            <person name="Peterson S.W."/>
        </authorList>
    </citation>
    <scope>NUCLEOTIDE SEQUENCE [LARGE SCALE GENOMIC DNA]</scope>
    <source>
        <strain evidence="3 4">DSM 22899</strain>
    </source>
</reference>
<organism evidence="3 4">
    <name type="scientific">Parapedobacter luteus</name>
    <dbReference type="NCBI Taxonomy" id="623280"/>
    <lineage>
        <taxon>Bacteria</taxon>
        <taxon>Pseudomonadati</taxon>
        <taxon>Bacteroidota</taxon>
        <taxon>Sphingobacteriia</taxon>
        <taxon>Sphingobacteriales</taxon>
        <taxon>Sphingobacteriaceae</taxon>
        <taxon>Parapedobacter</taxon>
    </lineage>
</organism>
<proteinExistence type="predicted"/>
<dbReference type="STRING" id="623280.SAMN05660226_00109"/>
<name>A0A1T4ZUD2_9SPHI</name>
<dbReference type="InterPro" id="IPR036291">
    <property type="entry name" value="NAD(P)-bd_dom_sf"/>
</dbReference>
<dbReference type="PANTHER" id="PTHR40459">
    <property type="entry name" value="CONSERVED HYPOTHETICAL ALANINE AND LEUCINE RICH PROTEIN"/>
    <property type="match status" value="1"/>
</dbReference>
<dbReference type="Gene3D" id="1.10.1040.20">
    <property type="entry name" value="ProC-like, C-terminal domain"/>
    <property type="match status" value="1"/>
</dbReference>
<gene>
    <name evidence="3" type="ORF">SAMN05660226_00109</name>
</gene>
<evidence type="ECO:0000313" key="4">
    <source>
        <dbReference type="Proteomes" id="UP000190541"/>
    </source>
</evidence>
<dbReference type="InterPro" id="IPR018931">
    <property type="entry name" value="DUF2520"/>
</dbReference>
<dbReference type="AlphaFoldDB" id="A0A1T4ZUD2"/>
<dbReference type="InterPro" id="IPR028939">
    <property type="entry name" value="P5C_Rdtase_cat_N"/>
</dbReference>
<dbReference type="Proteomes" id="UP000190541">
    <property type="component" value="Unassembled WGS sequence"/>
</dbReference>
<feature type="domain" description="Pyrroline-5-carboxylate reductase catalytic N-terminal" evidence="1">
    <location>
        <begin position="3"/>
        <end position="87"/>
    </location>
</feature>